<evidence type="ECO:0000313" key="1">
    <source>
        <dbReference type="EMBL" id="GIF25745.1"/>
    </source>
</evidence>
<dbReference type="EMBL" id="BOMY01000053">
    <property type="protein sequence ID" value="GIF25745.1"/>
    <property type="molecule type" value="Genomic_DNA"/>
</dbReference>
<keyword evidence="2" id="KW-1185">Reference proteome</keyword>
<proteinExistence type="predicted"/>
<organism evidence="1 2">
    <name type="scientific">Paractinoplanes tereljensis</name>
    <dbReference type="NCBI Taxonomy" id="571912"/>
    <lineage>
        <taxon>Bacteria</taxon>
        <taxon>Bacillati</taxon>
        <taxon>Actinomycetota</taxon>
        <taxon>Actinomycetes</taxon>
        <taxon>Micromonosporales</taxon>
        <taxon>Micromonosporaceae</taxon>
        <taxon>Paractinoplanes</taxon>
    </lineage>
</organism>
<sequence length="130" mass="13373">MPDGVQIDTDKVGEVGRDLQTDAESGFAVAADRGASLHRHGVEFAARLTPSSAATEAKIRYAQALANTEANLRAHHAAAGVLAGAAQEIARLFATSDMTSAHAQRKVQDLIHDAVRAADAAVGSTTDGAV</sequence>
<comment type="caution">
    <text evidence="1">The sequence shown here is derived from an EMBL/GenBank/DDBJ whole genome shotgun (WGS) entry which is preliminary data.</text>
</comment>
<dbReference type="RefSeq" id="WP_203813550.1">
    <property type="nucleotide sequence ID" value="NZ_BOMY01000053.1"/>
</dbReference>
<protein>
    <submittedName>
        <fullName evidence="1">Uncharacterized protein</fullName>
    </submittedName>
</protein>
<dbReference type="AlphaFoldDB" id="A0A919TYY8"/>
<dbReference type="Proteomes" id="UP000623608">
    <property type="component" value="Unassembled WGS sequence"/>
</dbReference>
<evidence type="ECO:0000313" key="2">
    <source>
        <dbReference type="Proteomes" id="UP000623608"/>
    </source>
</evidence>
<accession>A0A919TYY8</accession>
<name>A0A919TYY8_9ACTN</name>
<reference evidence="1" key="1">
    <citation type="submission" date="2021-01" db="EMBL/GenBank/DDBJ databases">
        <title>Whole genome shotgun sequence of Actinoplanes tereljensis NBRC 105297.</title>
        <authorList>
            <person name="Komaki H."/>
            <person name="Tamura T."/>
        </authorList>
    </citation>
    <scope>NUCLEOTIDE SEQUENCE</scope>
    <source>
        <strain evidence="1">NBRC 105297</strain>
    </source>
</reference>
<gene>
    <name evidence="1" type="ORF">Ate02nite_84750</name>
</gene>